<evidence type="ECO:0000313" key="3">
    <source>
        <dbReference type="EMBL" id="KJE76410.1"/>
    </source>
</evidence>
<dbReference type="AlphaFoldDB" id="A0A0D8FT06"/>
<feature type="transmembrane region" description="Helical" evidence="1">
    <location>
        <begin position="35"/>
        <end position="56"/>
    </location>
</feature>
<dbReference type="InterPro" id="IPR036034">
    <property type="entry name" value="PDZ_sf"/>
</dbReference>
<dbReference type="Gene3D" id="2.30.42.10">
    <property type="match status" value="1"/>
</dbReference>
<feature type="domain" description="PDZ" evidence="2">
    <location>
        <begin position="134"/>
        <end position="213"/>
    </location>
</feature>
<evidence type="ECO:0000259" key="2">
    <source>
        <dbReference type="PROSITE" id="PS50106"/>
    </source>
</evidence>
<proteinExistence type="predicted"/>
<organism evidence="3 4">
    <name type="scientific">Ferrimicrobium acidiphilum DSM 19497</name>
    <dbReference type="NCBI Taxonomy" id="1121877"/>
    <lineage>
        <taxon>Bacteria</taxon>
        <taxon>Bacillati</taxon>
        <taxon>Actinomycetota</taxon>
        <taxon>Acidimicrobiia</taxon>
        <taxon>Acidimicrobiales</taxon>
        <taxon>Acidimicrobiaceae</taxon>
        <taxon>Ferrimicrobium</taxon>
    </lineage>
</organism>
<keyword evidence="4" id="KW-1185">Reference proteome</keyword>
<keyword evidence="1" id="KW-0472">Membrane</keyword>
<dbReference type="Pfam" id="PF13180">
    <property type="entry name" value="PDZ_2"/>
    <property type="match status" value="1"/>
</dbReference>
<protein>
    <submittedName>
        <fullName evidence="3">PDZ domain (Also known as DHR or GLGF)</fullName>
    </submittedName>
</protein>
<dbReference type="EMBL" id="JXUW01000017">
    <property type="protein sequence ID" value="KJE76410.1"/>
    <property type="molecule type" value="Genomic_DNA"/>
</dbReference>
<evidence type="ECO:0000313" key="4">
    <source>
        <dbReference type="Proteomes" id="UP000032336"/>
    </source>
</evidence>
<dbReference type="STRING" id="1121877.FEAC_18940"/>
<comment type="caution">
    <text evidence="3">The sequence shown here is derived from an EMBL/GenBank/DDBJ whole genome shotgun (WGS) entry which is preliminary data.</text>
</comment>
<dbReference type="Proteomes" id="UP000032336">
    <property type="component" value="Unassembled WGS sequence"/>
</dbReference>
<dbReference type="SUPFAM" id="SSF50156">
    <property type="entry name" value="PDZ domain-like"/>
    <property type="match status" value="1"/>
</dbReference>
<reference evidence="3 4" key="1">
    <citation type="submission" date="2015-01" db="EMBL/GenBank/DDBJ databases">
        <title>Draft genome of the acidophilic iron oxidizer Ferrimicrobium acidiphilum strain T23.</title>
        <authorList>
            <person name="Poehlein A."/>
            <person name="Eisen S."/>
            <person name="Schloemann M."/>
            <person name="Johnson B.D."/>
            <person name="Daniel R."/>
            <person name="Muehling M."/>
        </authorList>
    </citation>
    <scope>NUCLEOTIDE SEQUENCE [LARGE SCALE GENOMIC DNA]</scope>
    <source>
        <strain evidence="3 4">T23</strain>
    </source>
</reference>
<dbReference type="SUPFAM" id="SSF54211">
    <property type="entry name" value="Ribosomal protein S5 domain 2-like"/>
    <property type="match status" value="1"/>
</dbReference>
<keyword evidence="1" id="KW-0812">Transmembrane</keyword>
<dbReference type="SMART" id="SM00228">
    <property type="entry name" value="PDZ"/>
    <property type="match status" value="1"/>
</dbReference>
<dbReference type="InterPro" id="IPR020568">
    <property type="entry name" value="Ribosomal_Su5_D2-typ_SF"/>
</dbReference>
<dbReference type="InterPro" id="IPR001478">
    <property type="entry name" value="PDZ"/>
</dbReference>
<dbReference type="OrthoDB" id="2356897at2"/>
<keyword evidence="1" id="KW-1133">Transmembrane helix</keyword>
<name>A0A0D8FT06_9ACTN</name>
<accession>A0A0D8FT06</accession>
<evidence type="ECO:0000256" key="1">
    <source>
        <dbReference type="SAM" id="Phobius"/>
    </source>
</evidence>
<dbReference type="eggNOG" id="COG3480">
    <property type="taxonomic scope" value="Bacteria"/>
</dbReference>
<dbReference type="PROSITE" id="PS50106">
    <property type="entry name" value="PDZ"/>
    <property type="match status" value="1"/>
</dbReference>
<gene>
    <name evidence="3" type="ORF">FEAC_18940</name>
</gene>
<sequence length="364" mass="39325">MNPPFRKSSRSWLRRTLQDDHPTLEKVSHRQRNSLGNTAILWGTLLVVGGLVWLGFGSVAEVSVGPGGIVNLARVVQVGKQHPRKLKLFDAQLSVSSLTPLQFLIGHLNPNLTFVSPIHNQSKGASNTGSTNLQAALSAAVAAYRYLGMPIKPTRGLLVRDVLPQSPAKDVIHPGDLITAVNGLPVSNLLNFETALTSRPRNSTVTLTLDRQNPGLSQITRRQVQVPFNEGKLGVIITTASLYELPTALHISIPKALDGTEGLAEALAIIDSTRHLHLKHSLSIGMIGLVSPDGKLKPVFGIEQRVAAMRAGHLRYVLVPLVQRQSAEQASHGTIAVIGVTYLSQAVQEVERLARAETPKEVVR</sequence>